<evidence type="ECO:0000256" key="1">
    <source>
        <dbReference type="SAM" id="MobiDB-lite"/>
    </source>
</evidence>
<organism evidence="2 3">
    <name type="scientific">Colletotrichum salicis</name>
    <dbReference type="NCBI Taxonomy" id="1209931"/>
    <lineage>
        <taxon>Eukaryota</taxon>
        <taxon>Fungi</taxon>
        <taxon>Dikarya</taxon>
        <taxon>Ascomycota</taxon>
        <taxon>Pezizomycotina</taxon>
        <taxon>Sordariomycetes</taxon>
        <taxon>Hypocreomycetidae</taxon>
        <taxon>Glomerellales</taxon>
        <taxon>Glomerellaceae</taxon>
        <taxon>Colletotrichum</taxon>
        <taxon>Colletotrichum acutatum species complex</taxon>
    </lineage>
</organism>
<feature type="region of interest" description="Disordered" evidence="1">
    <location>
        <begin position="72"/>
        <end position="91"/>
    </location>
</feature>
<reference evidence="2 3" key="1">
    <citation type="submission" date="2014-02" db="EMBL/GenBank/DDBJ databases">
        <title>The genome sequence of Colletotrichum salicis CBS 607.94.</title>
        <authorList>
            <person name="Baroncelli R."/>
            <person name="Thon M.R."/>
        </authorList>
    </citation>
    <scope>NUCLEOTIDE SEQUENCE [LARGE SCALE GENOMIC DNA]</scope>
    <source>
        <strain evidence="2 3">CBS 607.94</strain>
    </source>
</reference>
<proteinExistence type="predicted"/>
<accession>A0A135TFM5</accession>
<keyword evidence="3" id="KW-1185">Reference proteome</keyword>
<dbReference type="EMBL" id="JFFI01001991">
    <property type="protein sequence ID" value="KXH46975.1"/>
    <property type="molecule type" value="Genomic_DNA"/>
</dbReference>
<name>A0A135TFM5_9PEZI</name>
<evidence type="ECO:0000313" key="3">
    <source>
        <dbReference type="Proteomes" id="UP000070121"/>
    </source>
</evidence>
<gene>
    <name evidence="2" type="ORF">CSAL01_13176</name>
</gene>
<dbReference type="AlphaFoldDB" id="A0A135TFM5"/>
<comment type="caution">
    <text evidence="2">The sequence shown here is derived from an EMBL/GenBank/DDBJ whole genome shotgun (WGS) entry which is preliminary data.</text>
</comment>
<protein>
    <submittedName>
        <fullName evidence="2">Uncharacterized protein</fullName>
    </submittedName>
</protein>
<evidence type="ECO:0000313" key="2">
    <source>
        <dbReference type="EMBL" id="KXH46975.1"/>
    </source>
</evidence>
<sequence length="223" mass="23995">MRRALGDDFAIFLASLTTPTERLPEEFEVEIWIARNRLYKRAQDRGQVADLRFERAGVFVLTLQAADEAVERSAGREGEASDGQNAGSDGKWVHIDAVPSAGLETCDSGTEKRSGVLVPVVLLIGQNPSQTSASNEAERGTGDYSGLCVYPVVVQPVPEIHLMSTFAHAGHPINVVRPGESRGALTSMADLRLAGLSPTQHGNVDLAKIPSHFVSLHRLSVES</sequence>
<dbReference type="Proteomes" id="UP000070121">
    <property type="component" value="Unassembled WGS sequence"/>
</dbReference>